<dbReference type="AlphaFoldDB" id="A0ABD2ARN1"/>
<name>A0ABD2ARN1_VESMC</name>
<dbReference type="EMBL" id="JAYRBN010000115">
    <property type="protein sequence ID" value="KAL2723165.1"/>
    <property type="molecule type" value="Genomic_DNA"/>
</dbReference>
<reference evidence="1 2" key="1">
    <citation type="journal article" date="2024" name="Ann. Entomol. Soc. Am.">
        <title>Genomic analyses of the southern and eastern yellowjacket wasps (Hymenoptera: Vespidae) reveal evolutionary signatures of social life.</title>
        <authorList>
            <person name="Catto M.A."/>
            <person name="Caine P.B."/>
            <person name="Orr S.E."/>
            <person name="Hunt B.G."/>
            <person name="Goodisman M.A.D."/>
        </authorList>
    </citation>
    <scope>NUCLEOTIDE SEQUENCE [LARGE SCALE GENOMIC DNA]</scope>
    <source>
        <strain evidence="1">232</strain>
        <tissue evidence="1">Head and thorax</tissue>
    </source>
</reference>
<accession>A0ABD2ARN1</accession>
<comment type="caution">
    <text evidence="1">The sequence shown here is derived from an EMBL/GenBank/DDBJ whole genome shotgun (WGS) entry which is preliminary data.</text>
</comment>
<protein>
    <submittedName>
        <fullName evidence="1">Uncharacterized protein</fullName>
    </submittedName>
</protein>
<dbReference type="Proteomes" id="UP001607303">
    <property type="component" value="Unassembled WGS sequence"/>
</dbReference>
<organism evidence="1 2">
    <name type="scientific">Vespula maculifrons</name>
    <name type="common">Eastern yellow jacket</name>
    <name type="synonym">Wasp</name>
    <dbReference type="NCBI Taxonomy" id="7453"/>
    <lineage>
        <taxon>Eukaryota</taxon>
        <taxon>Metazoa</taxon>
        <taxon>Ecdysozoa</taxon>
        <taxon>Arthropoda</taxon>
        <taxon>Hexapoda</taxon>
        <taxon>Insecta</taxon>
        <taxon>Pterygota</taxon>
        <taxon>Neoptera</taxon>
        <taxon>Endopterygota</taxon>
        <taxon>Hymenoptera</taxon>
        <taxon>Apocrita</taxon>
        <taxon>Aculeata</taxon>
        <taxon>Vespoidea</taxon>
        <taxon>Vespidae</taxon>
        <taxon>Vespinae</taxon>
        <taxon>Vespula</taxon>
    </lineage>
</organism>
<gene>
    <name evidence="1" type="ORF">V1477_019756</name>
</gene>
<proteinExistence type="predicted"/>
<sequence length="61" mass="7111">MYKRRVLRPTNTRLSSIQNSRKYKSMKCTRYSNLCSHIKTTFNNSLCCKGFAVMRSISNEG</sequence>
<evidence type="ECO:0000313" key="2">
    <source>
        <dbReference type="Proteomes" id="UP001607303"/>
    </source>
</evidence>
<evidence type="ECO:0000313" key="1">
    <source>
        <dbReference type="EMBL" id="KAL2723165.1"/>
    </source>
</evidence>
<keyword evidence="2" id="KW-1185">Reference proteome</keyword>